<proteinExistence type="predicted"/>
<name>A0A8E2EEE3_9PEZI</name>
<accession>A0A8E2EEE3</accession>
<feature type="compositionally biased region" description="Polar residues" evidence="1">
    <location>
        <begin position="321"/>
        <end position="338"/>
    </location>
</feature>
<evidence type="ECO:0000313" key="2">
    <source>
        <dbReference type="EMBL" id="OCK82271.1"/>
    </source>
</evidence>
<protein>
    <submittedName>
        <fullName evidence="2">Uncharacterized protein</fullName>
    </submittedName>
</protein>
<organism evidence="2 3">
    <name type="scientific">Lepidopterella palustris CBS 459.81</name>
    <dbReference type="NCBI Taxonomy" id="1314670"/>
    <lineage>
        <taxon>Eukaryota</taxon>
        <taxon>Fungi</taxon>
        <taxon>Dikarya</taxon>
        <taxon>Ascomycota</taxon>
        <taxon>Pezizomycotina</taxon>
        <taxon>Dothideomycetes</taxon>
        <taxon>Pleosporomycetidae</taxon>
        <taxon>Mytilinidiales</taxon>
        <taxon>Argynnaceae</taxon>
        <taxon>Lepidopterella</taxon>
    </lineage>
</organism>
<feature type="region of interest" description="Disordered" evidence="1">
    <location>
        <begin position="1"/>
        <end position="42"/>
    </location>
</feature>
<feature type="region of interest" description="Disordered" evidence="1">
    <location>
        <begin position="406"/>
        <end position="458"/>
    </location>
</feature>
<sequence>MASFFQRLKAPSGGPPDNSTSATPNPKTFYRRVERDPNAPNKRLQLPQKCIYERQLPGNAYISAHVNRLQHGFYDHDATQEERLNNVYFVSVHFVFHPANANQHRFKSAIIRVGIHGDSYPADGKQDDWYYDRPPSNPRFLAHAPDLIYGAVSPENLQWNFSLSSSLGVSQAPVSAILNPSGGYKASYKVYDMMSIQGSLRTLQSPLGPDYDVEDGLAVWSLQENTLQRSGLPREFDFVLLVHKPDDVPDIYLSIDVDPVVSASFGRYPQWYMNLPSHQPLHNFLLDFNQDIGQKFKPSTPGKGFNFANLSHSLEEYVTMPGTTYPTNDTSKVSGSKPSNRESDKPDISPHNFNHQQNQLAVNGVGSHNTSNSTSAQGGSANRHSWAPSAPETMNVRVLLEHSYPGSSASRRYSGSPLSSQEPLRHRSIRRTRSRTGLKEYGAQQAAQELARESYLAE</sequence>
<gene>
    <name evidence="2" type="ORF">K432DRAFT_415451</name>
</gene>
<feature type="compositionally biased region" description="Polar residues" evidence="1">
    <location>
        <begin position="351"/>
        <end position="383"/>
    </location>
</feature>
<dbReference type="AlphaFoldDB" id="A0A8E2EEE3"/>
<feature type="compositionally biased region" description="Basic residues" evidence="1">
    <location>
        <begin position="426"/>
        <end position="436"/>
    </location>
</feature>
<feature type="region of interest" description="Disordered" evidence="1">
    <location>
        <begin position="320"/>
        <end position="388"/>
    </location>
</feature>
<keyword evidence="3" id="KW-1185">Reference proteome</keyword>
<feature type="compositionally biased region" description="Basic and acidic residues" evidence="1">
    <location>
        <begin position="339"/>
        <end position="348"/>
    </location>
</feature>
<feature type="compositionally biased region" description="Polar residues" evidence="1">
    <location>
        <begin position="406"/>
        <end position="422"/>
    </location>
</feature>
<dbReference type="EMBL" id="KV744893">
    <property type="protein sequence ID" value="OCK82271.1"/>
    <property type="molecule type" value="Genomic_DNA"/>
</dbReference>
<dbReference type="OrthoDB" id="4497018at2759"/>
<reference evidence="2 3" key="1">
    <citation type="journal article" date="2016" name="Nat. Commun.">
        <title>Ectomycorrhizal ecology is imprinted in the genome of the dominant symbiotic fungus Cenococcum geophilum.</title>
        <authorList>
            <consortium name="DOE Joint Genome Institute"/>
            <person name="Peter M."/>
            <person name="Kohler A."/>
            <person name="Ohm R.A."/>
            <person name="Kuo A."/>
            <person name="Krutzmann J."/>
            <person name="Morin E."/>
            <person name="Arend M."/>
            <person name="Barry K.W."/>
            <person name="Binder M."/>
            <person name="Choi C."/>
            <person name="Clum A."/>
            <person name="Copeland A."/>
            <person name="Grisel N."/>
            <person name="Haridas S."/>
            <person name="Kipfer T."/>
            <person name="LaButti K."/>
            <person name="Lindquist E."/>
            <person name="Lipzen A."/>
            <person name="Maire R."/>
            <person name="Meier B."/>
            <person name="Mihaltcheva S."/>
            <person name="Molinier V."/>
            <person name="Murat C."/>
            <person name="Poggeler S."/>
            <person name="Quandt C.A."/>
            <person name="Sperisen C."/>
            <person name="Tritt A."/>
            <person name="Tisserant E."/>
            <person name="Crous P.W."/>
            <person name="Henrissat B."/>
            <person name="Nehls U."/>
            <person name="Egli S."/>
            <person name="Spatafora J.W."/>
            <person name="Grigoriev I.V."/>
            <person name="Martin F.M."/>
        </authorList>
    </citation>
    <scope>NUCLEOTIDE SEQUENCE [LARGE SCALE GENOMIC DNA]</scope>
    <source>
        <strain evidence="2 3">CBS 459.81</strain>
    </source>
</reference>
<feature type="compositionally biased region" description="Polar residues" evidence="1">
    <location>
        <begin position="17"/>
        <end position="26"/>
    </location>
</feature>
<dbReference type="Proteomes" id="UP000250266">
    <property type="component" value="Unassembled WGS sequence"/>
</dbReference>
<evidence type="ECO:0000313" key="3">
    <source>
        <dbReference type="Proteomes" id="UP000250266"/>
    </source>
</evidence>
<evidence type="ECO:0000256" key="1">
    <source>
        <dbReference type="SAM" id="MobiDB-lite"/>
    </source>
</evidence>